<keyword evidence="7" id="KW-0143">Chaperone</keyword>
<dbReference type="PROSITE" id="PS01096">
    <property type="entry name" value="PPIC_PPIASE_1"/>
    <property type="match status" value="1"/>
</dbReference>
<keyword evidence="2" id="KW-1003">Cell membrane</keyword>
<feature type="domain" description="PpiC" evidence="13">
    <location>
        <begin position="266"/>
        <end position="369"/>
    </location>
</feature>
<dbReference type="InterPro" id="IPR023058">
    <property type="entry name" value="PPIase_PpiC_CS"/>
</dbReference>
<name>A0ABN4HYQ2_9BURK</name>
<evidence type="ECO:0000259" key="13">
    <source>
        <dbReference type="PROSITE" id="PS50198"/>
    </source>
</evidence>
<comment type="subcellular location">
    <subcellularLocation>
        <location evidence="1">Cell inner membrane</location>
        <topology evidence="1">Single-pass type II membrane protein</topology>
        <orientation evidence="1">Periplasmic side</orientation>
    </subcellularLocation>
</comment>
<evidence type="ECO:0000256" key="5">
    <source>
        <dbReference type="ARBA" id="ARBA00022989"/>
    </source>
</evidence>
<dbReference type="SUPFAM" id="SSF109998">
    <property type="entry name" value="Triger factor/SurA peptide-binding domain-like"/>
    <property type="match status" value="1"/>
</dbReference>
<dbReference type="Pfam" id="PF00639">
    <property type="entry name" value="Rotamase"/>
    <property type="match status" value="1"/>
</dbReference>
<dbReference type="PROSITE" id="PS50198">
    <property type="entry name" value="PPIC_PPIASE_2"/>
    <property type="match status" value="1"/>
</dbReference>
<evidence type="ECO:0000313" key="15">
    <source>
        <dbReference type="Proteomes" id="UP000063429"/>
    </source>
</evidence>
<dbReference type="Gene3D" id="3.10.50.40">
    <property type="match status" value="1"/>
</dbReference>
<keyword evidence="6" id="KW-0472">Membrane</keyword>
<gene>
    <name evidence="14" type="ORF">F506_12215</name>
</gene>
<dbReference type="Pfam" id="PF13624">
    <property type="entry name" value="SurA_N_3"/>
    <property type="match status" value="1"/>
</dbReference>
<reference evidence="15" key="1">
    <citation type="journal article" date="2015" name="Genome Announc.">
        <title>Complete Genome Sequence of Herbaspirillum hiltneri N3 (DSM 17495), Isolated from Surface-Sterilized Wheat Roots.</title>
        <authorList>
            <person name="Guizelini D."/>
            <person name="Saizaki P.M."/>
            <person name="Coimbra N.A."/>
            <person name="Weiss V.A."/>
            <person name="Faoro H."/>
            <person name="Sfeir M.Z."/>
            <person name="Baura V.A."/>
            <person name="Monteiro R.A."/>
            <person name="Chubatsu L.S."/>
            <person name="Souza E.M."/>
            <person name="Cruz L.M."/>
            <person name="Pedrosa F.O."/>
            <person name="Raittz R.T."/>
            <person name="Marchaukoski J.N."/>
            <person name="Steffens M.B."/>
        </authorList>
    </citation>
    <scope>NUCLEOTIDE SEQUENCE [LARGE SCALE GENOMIC DNA]</scope>
    <source>
        <strain evidence="15">N3</strain>
    </source>
</reference>
<dbReference type="PANTHER" id="PTHR47529">
    <property type="entry name" value="PEPTIDYL-PROLYL CIS-TRANS ISOMERASE D"/>
    <property type="match status" value="1"/>
</dbReference>
<dbReference type="EMBL" id="CP011409">
    <property type="protein sequence ID" value="AKZ63332.1"/>
    <property type="molecule type" value="Genomic_DNA"/>
</dbReference>
<keyword evidence="4" id="KW-0812">Transmembrane</keyword>
<dbReference type="InterPro" id="IPR027304">
    <property type="entry name" value="Trigger_fact/SurA_dom_sf"/>
</dbReference>
<dbReference type="Gene3D" id="1.10.4030.10">
    <property type="entry name" value="Porin chaperone SurA, peptide-binding domain"/>
    <property type="match status" value="1"/>
</dbReference>
<evidence type="ECO:0000256" key="9">
    <source>
        <dbReference type="ARBA" id="ARBA00038408"/>
    </source>
</evidence>
<keyword evidence="8 12" id="KW-0413">Isomerase</keyword>
<accession>A0ABN4HYQ2</accession>
<evidence type="ECO:0000256" key="6">
    <source>
        <dbReference type="ARBA" id="ARBA00023136"/>
    </source>
</evidence>
<keyword evidence="3" id="KW-0997">Cell inner membrane</keyword>
<evidence type="ECO:0000256" key="7">
    <source>
        <dbReference type="ARBA" id="ARBA00023186"/>
    </source>
</evidence>
<keyword evidence="12" id="KW-0697">Rotamase</keyword>
<sequence length="646" mass="70503">MFEFIRNHQRLMQFLLLLFIFPSFAFFGLEGYSRLSDGDNAVAKVAGQTITKEEWDAAQRQQLERMRQMSGGQIDPKVFDTPEARRAVLDNLIAQRALTAEVVNDKLSVSDLALQQSIMQIPGLLKADGSFDSDQYRVLLAAQGLTPKGYEASLRRDMGLQQLNAAVQGTAFAPKTVAARLSDLNDQERTVQELTFKAASFAGQVKVTDDMLKAYYDKNGSKFEVPEQAKIEYVVLDSAAVAAQVSVSDADVKSYYDQNIKQYSTDEQRRASHILLEVKKGASAADKAAVKAKADELVAQLRKTPGDFAKLAKANSQDPGSKDQGGDLGFFGKGAMLKSFEDAAYKLKQGEISDPVESDYGYHIIQLTGVKPGSVKPLDEVKGEISTEIKKQLAAKKYAELAETFNNTVYEQGDSLKPVADKLKLKIETATGVTRQANPTLAPNTVYNNPKFLKALFTDDTIKGKHNSEAVQVAPTTLIAGHIVEYKPVTKRAFDDVKTIVRELVTQTEELALAKKAGEAKLAELKSKDDATGFGEAKLASRVKTQGWNQDAFLAVMKADTAKLPAYTGVEVPGQGYSVFRITKVAQPAAPDAARRKTEQDQIANTLAEQEMLSYINFLKEKAKTKILKGGETAGATDGKPADAAR</sequence>
<dbReference type="RefSeq" id="WP_053197812.1">
    <property type="nucleotide sequence ID" value="NZ_CP011409.1"/>
</dbReference>
<evidence type="ECO:0000256" key="1">
    <source>
        <dbReference type="ARBA" id="ARBA00004382"/>
    </source>
</evidence>
<proteinExistence type="inferred from homology"/>
<keyword evidence="5" id="KW-1133">Transmembrane helix</keyword>
<evidence type="ECO:0000256" key="10">
    <source>
        <dbReference type="ARBA" id="ARBA00040743"/>
    </source>
</evidence>
<protein>
    <recommendedName>
        <fullName evidence="10">Periplasmic chaperone PpiD</fullName>
    </recommendedName>
    <alternativeName>
        <fullName evidence="11">Periplasmic folding chaperone</fullName>
    </alternativeName>
</protein>
<evidence type="ECO:0000256" key="2">
    <source>
        <dbReference type="ARBA" id="ARBA00022475"/>
    </source>
</evidence>
<comment type="similarity">
    <text evidence="9">Belongs to the PpiD chaperone family.</text>
</comment>
<evidence type="ECO:0000256" key="3">
    <source>
        <dbReference type="ARBA" id="ARBA00022519"/>
    </source>
</evidence>
<dbReference type="InterPro" id="IPR000297">
    <property type="entry name" value="PPIase_PpiC"/>
</dbReference>
<dbReference type="Proteomes" id="UP000063429">
    <property type="component" value="Chromosome"/>
</dbReference>
<dbReference type="InterPro" id="IPR046357">
    <property type="entry name" value="PPIase_dom_sf"/>
</dbReference>
<dbReference type="GO" id="GO:0016853">
    <property type="term" value="F:isomerase activity"/>
    <property type="evidence" value="ECO:0007669"/>
    <property type="project" value="UniProtKB-KW"/>
</dbReference>
<dbReference type="InterPro" id="IPR052029">
    <property type="entry name" value="PpiD_chaperone"/>
</dbReference>
<organism evidence="14 15">
    <name type="scientific">Herbaspirillum hiltneri N3</name>
    <dbReference type="NCBI Taxonomy" id="1262470"/>
    <lineage>
        <taxon>Bacteria</taxon>
        <taxon>Pseudomonadati</taxon>
        <taxon>Pseudomonadota</taxon>
        <taxon>Betaproteobacteria</taxon>
        <taxon>Burkholderiales</taxon>
        <taxon>Oxalobacteraceae</taxon>
        <taxon>Herbaspirillum</taxon>
    </lineage>
</organism>
<keyword evidence="15" id="KW-1185">Reference proteome</keyword>
<evidence type="ECO:0000313" key="14">
    <source>
        <dbReference type="EMBL" id="AKZ63332.1"/>
    </source>
</evidence>
<evidence type="ECO:0000256" key="11">
    <source>
        <dbReference type="ARBA" id="ARBA00042775"/>
    </source>
</evidence>
<evidence type="ECO:0000256" key="8">
    <source>
        <dbReference type="ARBA" id="ARBA00023235"/>
    </source>
</evidence>
<dbReference type="SUPFAM" id="SSF54534">
    <property type="entry name" value="FKBP-like"/>
    <property type="match status" value="1"/>
</dbReference>
<dbReference type="PANTHER" id="PTHR47529:SF1">
    <property type="entry name" value="PERIPLASMIC CHAPERONE PPID"/>
    <property type="match status" value="1"/>
</dbReference>
<evidence type="ECO:0000256" key="12">
    <source>
        <dbReference type="PROSITE-ProRule" id="PRU00278"/>
    </source>
</evidence>
<evidence type="ECO:0000256" key="4">
    <source>
        <dbReference type="ARBA" id="ARBA00022692"/>
    </source>
</evidence>